<feature type="compositionally biased region" description="Acidic residues" evidence="4">
    <location>
        <begin position="234"/>
        <end position="262"/>
    </location>
</feature>
<dbReference type="SUPFAM" id="SSF55874">
    <property type="entry name" value="ATPase domain of HSP90 chaperone/DNA topoisomerase II/histidine kinase"/>
    <property type="match status" value="1"/>
</dbReference>
<evidence type="ECO:0008006" key="10">
    <source>
        <dbReference type="Google" id="ProtNLM"/>
    </source>
</evidence>
<dbReference type="EMBL" id="MU167257">
    <property type="protein sequence ID" value="KAG0146668.1"/>
    <property type="molecule type" value="Genomic_DNA"/>
</dbReference>
<feature type="domain" description="Response regulatory" evidence="7">
    <location>
        <begin position="868"/>
        <end position="987"/>
    </location>
</feature>
<dbReference type="OrthoDB" id="2499699at2759"/>
<dbReference type="Pfam" id="PF00072">
    <property type="entry name" value="Response_reg"/>
    <property type="match status" value="1"/>
</dbReference>
<evidence type="ECO:0000256" key="1">
    <source>
        <dbReference type="ARBA" id="ARBA00022553"/>
    </source>
</evidence>
<feature type="transmembrane region" description="Helical" evidence="5">
    <location>
        <begin position="60"/>
        <end position="83"/>
    </location>
</feature>
<dbReference type="InterPro" id="IPR036097">
    <property type="entry name" value="HisK_dim/P_sf"/>
</dbReference>
<dbReference type="SMART" id="SM00387">
    <property type="entry name" value="HATPase_c"/>
    <property type="match status" value="1"/>
</dbReference>
<dbReference type="Gene3D" id="1.10.287.130">
    <property type="match status" value="1"/>
</dbReference>
<dbReference type="GO" id="GO:0000155">
    <property type="term" value="F:phosphorelay sensor kinase activity"/>
    <property type="evidence" value="ECO:0007669"/>
    <property type="project" value="InterPro"/>
</dbReference>
<name>A0A9P6NIL1_9BASI</name>
<gene>
    <name evidence="8" type="ORF">CROQUDRAFT_44032</name>
</gene>
<evidence type="ECO:0000313" key="9">
    <source>
        <dbReference type="Proteomes" id="UP000886653"/>
    </source>
</evidence>
<keyword evidence="5" id="KW-0812">Transmembrane</keyword>
<keyword evidence="2" id="KW-0902">Two-component regulatory system</keyword>
<dbReference type="InterPro" id="IPR003661">
    <property type="entry name" value="HisK_dim/P_dom"/>
</dbReference>
<proteinExistence type="predicted"/>
<dbReference type="PROSITE" id="PS50109">
    <property type="entry name" value="HIS_KIN"/>
    <property type="match status" value="1"/>
</dbReference>
<keyword evidence="5" id="KW-1133">Transmembrane helix</keyword>
<dbReference type="PRINTS" id="PR00344">
    <property type="entry name" value="BCTRLSENSOR"/>
</dbReference>
<evidence type="ECO:0000256" key="2">
    <source>
        <dbReference type="ARBA" id="ARBA00023012"/>
    </source>
</evidence>
<feature type="transmembrane region" description="Helical" evidence="5">
    <location>
        <begin position="407"/>
        <end position="427"/>
    </location>
</feature>
<evidence type="ECO:0000259" key="7">
    <source>
        <dbReference type="PROSITE" id="PS50110"/>
    </source>
</evidence>
<dbReference type="PANTHER" id="PTHR45339:SF1">
    <property type="entry name" value="HYBRID SIGNAL TRANSDUCTION HISTIDINE KINASE J"/>
    <property type="match status" value="1"/>
</dbReference>
<dbReference type="SMART" id="SM00388">
    <property type="entry name" value="HisKA"/>
    <property type="match status" value="1"/>
</dbReference>
<evidence type="ECO:0000256" key="4">
    <source>
        <dbReference type="SAM" id="MobiDB-lite"/>
    </source>
</evidence>
<keyword evidence="9" id="KW-1185">Reference proteome</keyword>
<comment type="caution">
    <text evidence="8">The sequence shown here is derived from an EMBL/GenBank/DDBJ whole genome shotgun (WGS) entry which is preliminary data.</text>
</comment>
<evidence type="ECO:0000313" key="8">
    <source>
        <dbReference type="EMBL" id="KAG0146668.1"/>
    </source>
</evidence>
<dbReference type="PANTHER" id="PTHR45339">
    <property type="entry name" value="HYBRID SIGNAL TRANSDUCTION HISTIDINE KINASE J"/>
    <property type="match status" value="1"/>
</dbReference>
<dbReference type="SMART" id="SM00448">
    <property type="entry name" value="REC"/>
    <property type="match status" value="1"/>
</dbReference>
<dbReference type="SUPFAM" id="SSF52172">
    <property type="entry name" value="CheY-like"/>
    <property type="match status" value="1"/>
</dbReference>
<dbReference type="CDD" id="cd00082">
    <property type="entry name" value="HisKA"/>
    <property type="match status" value="1"/>
</dbReference>
<dbReference type="Pfam" id="PF02518">
    <property type="entry name" value="HATPase_c"/>
    <property type="match status" value="1"/>
</dbReference>
<keyword evidence="5" id="KW-0472">Membrane</keyword>
<dbReference type="PROSITE" id="PS50110">
    <property type="entry name" value="RESPONSE_REGULATORY"/>
    <property type="match status" value="1"/>
</dbReference>
<dbReference type="SUPFAM" id="SSF47384">
    <property type="entry name" value="Homodimeric domain of signal transducing histidine kinase"/>
    <property type="match status" value="1"/>
</dbReference>
<dbReference type="Pfam" id="PF00512">
    <property type="entry name" value="HisKA"/>
    <property type="match status" value="1"/>
</dbReference>
<evidence type="ECO:0000256" key="3">
    <source>
        <dbReference type="PROSITE-ProRule" id="PRU00169"/>
    </source>
</evidence>
<keyword evidence="1 3" id="KW-0597">Phosphoprotein</keyword>
<dbReference type="InterPro" id="IPR005330">
    <property type="entry name" value="MHYT_dom"/>
</dbReference>
<dbReference type="InterPro" id="IPR004358">
    <property type="entry name" value="Sig_transdc_His_kin-like_C"/>
</dbReference>
<feature type="transmembrane region" description="Helical" evidence="5">
    <location>
        <begin position="331"/>
        <end position="351"/>
    </location>
</feature>
<dbReference type="InterPro" id="IPR003594">
    <property type="entry name" value="HATPase_dom"/>
</dbReference>
<feature type="modified residue" description="4-aspartylphosphate" evidence="3">
    <location>
        <position position="917"/>
    </location>
</feature>
<feature type="transmembrane region" description="Helical" evidence="5">
    <location>
        <begin position="95"/>
        <end position="117"/>
    </location>
</feature>
<feature type="domain" description="Histidine kinase" evidence="6">
    <location>
        <begin position="470"/>
        <end position="688"/>
    </location>
</feature>
<dbReference type="AlphaFoldDB" id="A0A9P6NIL1"/>
<feature type="transmembrane region" description="Helical" evidence="5">
    <location>
        <begin position="363"/>
        <end position="387"/>
    </location>
</feature>
<dbReference type="Gene3D" id="3.30.565.10">
    <property type="entry name" value="Histidine kinase-like ATPase, C-terminal domain"/>
    <property type="match status" value="1"/>
</dbReference>
<sequence>MIITFSTVIELQPTLEIILFPEWSWRLVVVSYAISWIGAYTTSAIIAHANSLLLTGGPNWFLWIGLASITYGFISIWSLHLIAMTAETFEGIEVSFHPGLTALSALVATFFTFLALISSARSPFRRNTSFDSRVPVVRPRLLRRSPAFASLRRRRASFGDGKRLLHLDQHRPSSPALAPSDSPYSPVTSPCGTKYVRGPAWYPPLRALKTTASPSSLPRYCSQSQGYRPLASGEDGEGWGTEEENDEEEDNEEEEEEEEDLPLDPHSSHLLSRAPQHAPLTLRSLSREVRAGATLVNGLKGFIWGSAIAFMHHIGMKAMEIPSGRVIWNPIYIGLSCSLALVVSWLGCITIDQMDLHLGRQLLFATLTSAGAFGFHYVSALGATFVTTSDSLSLSPPNGHGGFTDEIPFFITGLAVCTCLLSIGLLAHTASLSRNRLAELVFTKRRLWKVRAQKLAAEGAANLKQNFISVASHELRTPLFSVTGYADLLARTDLNEEQKLYLTNMQQACANMQLIIANVLDFSKLERNNAESIAKPVCMNFRAMVEGIGRMTEDRGLSGAVDMIVHVSEKVPETALIDETFVLRICMNLISNALKFTEKGFILISLEMHGEVLVIKVQDTGVGIPRSFRKDLFEPYRQADSSTTRPHQGTGLGLSICKQLVQRLDGKIEVHSVEGEGTTFILSLPLTRPSSPPPPPSHARIGVAYAERRTEAVLANLLRRDGHEAFELNLSEYPEDLDMIWADSTSLKNIRQEEGAVMVVTCAEAQEAGLETVLRSGAVQLRRHGIIPHLIFNLLSNPDKYAHEIANNWTSPIDRRESVGTIVTVNSHGGESRSSSIGGSGYISPKLGMVEEEKKEVKEEEVEKEQKKILLVDDNGMNVELGRRVLQKIGYRVEVAYDGHEAVRKACGGDCELVLMDCQMPGLDGPEATRMIRDYEKDQKKPHLPIIALTANVSESDKLTCEKSGMDSFLPKPLQVTVLKATLHRFLG</sequence>
<dbReference type="InterPro" id="IPR011006">
    <property type="entry name" value="CheY-like_superfamily"/>
</dbReference>
<feature type="region of interest" description="Disordered" evidence="4">
    <location>
        <begin position="213"/>
        <end position="270"/>
    </location>
</feature>
<dbReference type="Gene3D" id="3.40.50.2300">
    <property type="match status" value="1"/>
</dbReference>
<protein>
    <recommendedName>
        <fullName evidence="10">Histidine kinase</fullName>
    </recommendedName>
</protein>
<evidence type="ECO:0000259" key="6">
    <source>
        <dbReference type="PROSITE" id="PS50109"/>
    </source>
</evidence>
<feature type="compositionally biased region" description="Polar residues" evidence="4">
    <location>
        <begin position="213"/>
        <end position="226"/>
    </location>
</feature>
<dbReference type="CDD" id="cd17546">
    <property type="entry name" value="REC_hyHK_CKI1_RcsC-like"/>
    <property type="match status" value="1"/>
</dbReference>
<evidence type="ECO:0000256" key="5">
    <source>
        <dbReference type="SAM" id="Phobius"/>
    </source>
</evidence>
<dbReference type="Pfam" id="PF03707">
    <property type="entry name" value="MHYT"/>
    <property type="match status" value="2"/>
</dbReference>
<reference evidence="8" key="1">
    <citation type="submission" date="2013-11" db="EMBL/GenBank/DDBJ databases">
        <title>Genome sequence of the fusiform rust pathogen reveals effectors for host alternation and coevolution with pine.</title>
        <authorList>
            <consortium name="DOE Joint Genome Institute"/>
            <person name="Smith K."/>
            <person name="Pendleton A."/>
            <person name="Kubisiak T."/>
            <person name="Anderson C."/>
            <person name="Salamov A."/>
            <person name="Aerts A."/>
            <person name="Riley R."/>
            <person name="Clum A."/>
            <person name="Lindquist E."/>
            <person name="Ence D."/>
            <person name="Campbell M."/>
            <person name="Kronenberg Z."/>
            <person name="Feau N."/>
            <person name="Dhillon B."/>
            <person name="Hamelin R."/>
            <person name="Burleigh J."/>
            <person name="Smith J."/>
            <person name="Yandell M."/>
            <person name="Nelson C."/>
            <person name="Grigoriev I."/>
            <person name="Davis J."/>
        </authorList>
    </citation>
    <scope>NUCLEOTIDE SEQUENCE</scope>
    <source>
        <strain evidence="8">G11</strain>
    </source>
</reference>
<dbReference type="CDD" id="cd16922">
    <property type="entry name" value="HATPase_EvgS-ArcB-TorS-like"/>
    <property type="match status" value="1"/>
</dbReference>
<organism evidence="8 9">
    <name type="scientific">Cronartium quercuum f. sp. fusiforme G11</name>
    <dbReference type="NCBI Taxonomy" id="708437"/>
    <lineage>
        <taxon>Eukaryota</taxon>
        <taxon>Fungi</taxon>
        <taxon>Dikarya</taxon>
        <taxon>Basidiomycota</taxon>
        <taxon>Pucciniomycotina</taxon>
        <taxon>Pucciniomycetes</taxon>
        <taxon>Pucciniales</taxon>
        <taxon>Coleosporiaceae</taxon>
        <taxon>Cronartium</taxon>
    </lineage>
</organism>
<dbReference type="InterPro" id="IPR001789">
    <property type="entry name" value="Sig_transdc_resp-reg_receiver"/>
</dbReference>
<dbReference type="InterPro" id="IPR036890">
    <property type="entry name" value="HATPase_C_sf"/>
</dbReference>
<dbReference type="Proteomes" id="UP000886653">
    <property type="component" value="Unassembled WGS sequence"/>
</dbReference>
<feature type="transmembrane region" description="Helical" evidence="5">
    <location>
        <begin position="23"/>
        <end position="48"/>
    </location>
</feature>
<dbReference type="InterPro" id="IPR005467">
    <property type="entry name" value="His_kinase_dom"/>
</dbReference>
<accession>A0A9P6NIL1</accession>